<keyword evidence="2" id="KW-1003">Cell membrane</keyword>
<dbReference type="Proteomes" id="UP001202134">
    <property type="component" value="Unassembled WGS sequence"/>
</dbReference>
<reference evidence="8 9" key="1">
    <citation type="submission" date="2022-01" db="EMBL/GenBank/DDBJ databases">
        <title>Whole genome-based taxonomy of the Shewanellaceae.</title>
        <authorList>
            <person name="Martin-Rodriguez A.J."/>
        </authorList>
    </citation>
    <scope>NUCLEOTIDE SEQUENCE [LARGE SCALE GENOMIC DNA]</scope>
    <source>
        <strain evidence="8 9">DSM 24955</strain>
    </source>
</reference>
<organism evidence="8 9">
    <name type="scientific">Shewanella electrodiphila</name>
    <dbReference type="NCBI Taxonomy" id="934143"/>
    <lineage>
        <taxon>Bacteria</taxon>
        <taxon>Pseudomonadati</taxon>
        <taxon>Pseudomonadota</taxon>
        <taxon>Gammaproteobacteria</taxon>
        <taxon>Alteromonadales</taxon>
        <taxon>Shewanellaceae</taxon>
        <taxon>Shewanella</taxon>
    </lineage>
</organism>
<proteinExistence type="predicted"/>
<dbReference type="SUPFAM" id="SSF50494">
    <property type="entry name" value="Trypsin-like serine proteases"/>
    <property type="match status" value="1"/>
</dbReference>
<evidence type="ECO:0000256" key="7">
    <source>
        <dbReference type="SAM" id="Phobius"/>
    </source>
</evidence>
<dbReference type="NCBIfam" id="NF006507">
    <property type="entry name" value="PRK08943.1"/>
    <property type="match status" value="1"/>
</dbReference>
<evidence type="ECO:0000313" key="8">
    <source>
        <dbReference type="EMBL" id="MCL1045208.1"/>
    </source>
</evidence>
<dbReference type="PIRSF" id="PIRSF026649">
    <property type="entry name" value="MsbB"/>
    <property type="match status" value="1"/>
</dbReference>
<dbReference type="InterPro" id="IPR004960">
    <property type="entry name" value="LipA_acyltrans"/>
</dbReference>
<sequence length="311" mass="35819">MARQAKHFDRRFTLSLLHHRYWGTWFVILILFIFGIMPAWLRDPISRLLAKLVMSIAKKPINIARINMRTCFPDKPEAEIDALIKDNVDMFVLTLMSQAELLLRSNEHIKSRVTIEGFEHVEAARQAGQPMIFIMPHVWPIDYAGIRLNIELPMVTMAKAHRNGLFNWFSNRLRSSQNGRVYMREAGIRALISELRQDNSFFYLPDEDLGPEQSVFAPLLGTVKATLPVVGRLAQAGKAQVLPVKIGYDKQARQFNLTVMQAVDPEDMQGKDNEAIALNKMVEQVINAYPEQYMWFLKFLKTRPDGESKLY</sequence>
<dbReference type="RefSeq" id="WP_248955341.1">
    <property type="nucleotide sequence ID" value="NZ_JAKIKU010000003.1"/>
</dbReference>
<protein>
    <submittedName>
        <fullName evidence="8">Lauroyl-Kdo(2)-lipid IV(A) myristoyltransferase</fullName>
        <ecNumber evidence="8">2.3.1.243</ecNumber>
    </submittedName>
</protein>
<evidence type="ECO:0000313" key="9">
    <source>
        <dbReference type="Proteomes" id="UP001202134"/>
    </source>
</evidence>
<keyword evidence="5 7" id="KW-0472">Membrane</keyword>
<feature type="transmembrane region" description="Helical" evidence="7">
    <location>
        <begin position="21"/>
        <end position="41"/>
    </location>
</feature>
<keyword evidence="4 8" id="KW-0808">Transferase</keyword>
<keyword evidence="9" id="KW-1185">Reference proteome</keyword>
<keyword evidence="7" id="KW-1133">Transmembrane helix</keyword>
<evidence type="ECO:0000256" key="5">
    <source>
        <dbReference type="ARBA" id="ARBA00023136"/>
    </source>
</evidence>
<evidence type="ECO:0000256" key="6">
    <source>
        <dbReference type="ARBA" id="ARBA00023315"/>
    </source>
</evidence>
<dbReference type="InterPro" id="IPR011921">
    <property type="entry name" value="Lipid_A_MsbB"/>
</dbReference>
<keyword evidence="7" id="KW-0812">Transmembrane</keyword>
<dbReference type="CDD" id="cd07984">
    <property type="entry name" value="LPLAT_LABLAT-like"/>
    <property type="match status" value="1"/>
</dbReference>
<comment type="caution">
    <text evidence="8">The sequence shown here is derived from an EMBL/GenBank/DDBJ whole genome shotgun (WGS) entry which is preliminary data.</text>
</comment>
<dbReference type="Pfam" id="PF03279">
    <property type="entry name" value="Lip_A_acyltrans"/>
    <property type="match status" value="1"/>
</dbReference>
<evidence type="ECO:0000256" key="3">
    <source>
        <dbReference type="ARBA" id="ARBA00022519"/>
    </source>
</evidence>
<dbReference type="PANTHER" id="PTHR30606:SF4">
    <property type="entry name" value="LIPID A BIOSYNTHESIS MYRISTOYLTRANSFERASE"/>
    <property type="match status" value="1"/>
</dbReference>
<accession>A0ABT0KMZ3</accession>
<dbReference type="NCBIfam" id="TIGR02208">
    <property type="entry name" value="lipid_A_msbB"/>
    <property type="match status" value="1"/>
</dbReference>
<dbReference type="EMBL" id="JAKIKU010000003">
    <property type="protein sequence ID" value="MCL1045208.1"/>
    <property type="molecule type" value="Genomic_DNA"/>
</dbReference>
<dbReference type="PANTHER" id="PTHR30606">
    <property type="entry name" value="LIPID A BIOSYNTHESIS LAUROYL ACYLTRANSFERASE"/>
    <property type="match status" value="1"/>
</dbReference>
<dbReference type="EC" id="2.3.1.243" evidence="8"/>
<evidence type="ECO:0000256" key="4">
    <source>
        <dbReference type="ARBA" id="ARBA00022679"/>
    </source>
</evidence>
<dbReference type="InterPro" id="IPR009003">
    <property type="entry name" value="Peptidase_S1_PA"/>
</dbReference>
<evidence type="ECO:0000256" key="1">
    <source>
        <dbReference type="ARBA" id="ARBA00004533"/>
    </source>
</evidence>
<gene>
    <name evidence="8" type="primary">lpxM</name>
    <name evidence="8" type="synonym">msbB</name>
    <name evidence="8" type="ORF">L2737_07690</name>
</gene>
<name>A0ABT0KMZ3_9GAMM</name>
<comment type="subcellular location">
    <subcellularLocation>
        <location evidence="1">Cell inner membrane</location>
    </subcellularLocation>
</comment>
<keyword evidence="3" id="KW-0997">Cell inner membrane</keyword>
<dbReference type="GO" id="GO:0016746">
    <property type="term" value="F:acyltransferase activity"/>
    <property type="evidence" value="ECO:0007669"/>
    <property type="project" value="UniProtKB-KW"/>
</dbReference>
<keyword evidence="6 8" id="KW-0012">Acyltransferase</keyword>
<evidence type="ECO:0000256" key="2">
    <source>
        <dbReference type="ARBA" id="ARBA00022475"/>
    </source>
</evidence>